<evidence type="ECO:0000256" key="2">
    <source>
        <dbReference type="ARBA" id="ARBA00022801"/>
    </source>
</evidence>
<evidence type="ECO:0000256" key="1">
    <source>
        <dbReference type="ARBA" id="ARBA00022723"/>
    </source>
</evidence>
<sequence>MQDLINIALNASKKAALYLKNANVSSTRLKQDGSLVSNVDLISNEIICDILSKSKYLICSEESILDYELRKNSTFWLIDPLDGTNNYLKNKKNYCICISLIENTRPILGLIYDVCNDNVYYSAINHHVYKNNTILKKVSKESKKALISLRKDDSIKNKDFALSHNFELAHIGSALKFCELLEGRADMYIRFENLNSWDLAAGDFLCNQSGGIMIGLDKKMLNYNKEDFKCSAFIALSNYYS</sequence>
<dbReference type="EMBL" id="JACGBB010000001">
    <property type="protein sequence ID" value="MBZ7986538.1"/>
    <property type="molecule type" value="Genomic_DNA"/>
</dbReference>
<evidence type="ECO:0000313" key="5">
    <source>
        <dbReference type="Proteomes" id="UP000786183"/>
    </source>
</evidence>
<dbReference type="InterPro" id="IPR000760">
    <property type="entry name" value="Inositol_monophosphatase-like"/>
</dbReference>
<dbReference type="SUPFAM" id="SSF56655">
    <property type="entry name" value="Carbohydrate phosphatase"/>
    <property type="match status" value="1"/>
</dbReference>
<dbReference type="RefSeq" id="WP_172232192.1">
    <property type="nucleotide sequence ID" value="NZ_CP035946.1"/>
</dbReference>
<dbReference type="PROSITE" id="PS00630">
    <property type="entry name" value="IMP_2"/>
    <property type="match status" value="1"/>
</dbReference>
<keyword evidence="2" id="KW-0378">Hydrolase</keyword>
<dbReference type="PANTHER" id="PTHR20854">
    <property type="entry name" value="INOSITOL MONOPHOSPHATASE"/>
    <property type="match status" value="1"/>
</dbReference>
<protein>
    <submittedName>
        <fullName evidence="4">3'(2'),5'-bisphosphate nucleotidase CysQ</fullName>
    </submittedName>
</protein>
<keyword evidence="5" id="KW-1185">Reference proteome</keyword>
<dbReference type="Gene3D" id="3.30.540.10">
    <property type="entry name" value="Fructose-1,6-Bisphosphatase, subunit A, domain 1"/>
    <property type="match status" value="1"/>
</dbReference>
<proteinExistence type="predicted"/>
<dbReference type="PROSITE" id="PS00629">
    <property type="entry name" value="IMP_1"/>
    <property type="match status" value="1"/>
</dbReference>
<dbReference type="PANTHER" id="PTHR20854:SF4">
    <property type="entry name" value="INOSITOL-1-MONOPHOSPHATASE-RELATED"/>
    <property type="match status" value="1"/>
</dbReference>
<dbReference type="InterPro" id="IPR020583">
    <property type="entry name" value="Inositol_monoP_metal-BS"/>
</dbReference>
<comment type="caution">
    <text evidence="4">The sequence shown here is derived from an EMBL/GenBank/DDBJ whole genome shotgun (WGS) entry which is preliminary data.</text>
</comment>
<dbReference type="InterPro" id="IPR020550">
    <property type="entry name" value="Inositol_monophosphatase_CS"/>
</dbReference>
<accession>A0ABS7WP47</accession>
<dbReference type="Proteomes" id="UP000786183">
    <property type="component" value="Unassembled WGS sequence"/>
</dbReference>
<evidence type="ECO:0000256" key="3">
    <source>
        <dbReference type="ARBA" id="ARBA00022842"/>
    </source>
</evidence>
<keyword evidence="3" id="KW-0460">Magnesium</keyword>
<dbReference type="Pfam" id="PF00459">
    <property type="entry name" value="Inositol_P"/>
    <property type="match status" value="1"/>
</dbReference>
<dbReference type="Gene3D" id="3.40.190.80">
    <property type="match status" value="1"/>
</dbReference>
<reference evidence="4 5" key="1">
    <citation type="submission" date="2020-07" db="EMBL/GenBank/DDBJ databases">
        <title>Transfer of Campylobacter canadensis to the novel genus Avispirillum gen. nov., that also includes two novel species recovered from migratory waterfowl: Avispirillum anseris sp. nov. and Avispirillum brantae sp. nov.</title>
        <authorList>
            <person name="Miller W.G."/>
            <person name="Chapman M.H."/>
            <person name="Yee E."/>
            <person name="Inglis G.D."/>
        </authorList>
    </citation>
    <scope>NUCLEOTIDE SEQUENCE [LARGE SCALE GENOMIC DNA]</scope>
    <source>
        <strain evidence="4 5">L283</strain>
    </source>
</reference>
<evidence type="ECO:0000313" key="4">
    <source>
        <dbReference type="EMBL" id="MBZ7986538.1"/>
    </source>
</evidence>
<gene>
    <name evidence="4" type="ORF">AVCANL283_00230</name>
</gene>
<organism evidence="4 5">
    <name type="scientific">Campylobacter canadensis</name>
    <dbReference type="NCBI Taxonomy" id="449520"/>
    <lineage>
        <taxon>Bacteria</taxon>
        <taxon>Pseudomonadati</taxon>
        <taxon>Campylobacterota</taxon>
        <taxon>Epsilonproteobacteria</taxon>
        <taxon>Campylobacterales</taxon>
        <taxon>Campylobacteraceae</taxon>
        <taxon>Campylobacter</taxon>
    </lineage>
</organism>
<keyword evidence="1" id="KW-0479">Metal-binding</keyword>
<dbReference type="CDD" id="cd01638">
    <property type="entry name" value="CysQ"/>
    <property type="match status" value="1"/>
</dbReference>
<name>A0ABS7WP47_9BACT</name>